<evidence type="ECO:0000259" key="2">
    <source>
        <dbReference type="Pfam" id="PF09830"/>
    </source>
</evidence>
<feature type="domain" description="Ap4A phosphorylase 1/2 N-terminal" evidence="3">
    <location>
        <begin position="3"/>
        <end position="169"/>
    </location>
</feature>
<feature type="domain" description="ATP adenylyltransferase C-terminal" evidence="2">
    <location>
        <begin position="184"/>
        <end position="304"/>
    </location>
</feature>
<dbReference type="InterPro" id="IPR036265">
    <property type="entry name" value="HIT-like_sf"/>
</dbReference>
<protein>
    <submittedName>
        <fullName evidence="4">ATP adenylyltransferase-domain-containing protein</fullName>
    </submittedName>
</protein>
<name>A0AAD5K703_9FUNG</name>
<dbReference type="SUPFAM" id="SSF54197">
    <property type="entry name" value="HIT-like"/>
    <property type="match status" value="1"/>
</dbReference>
<evidence type="ECO:0000313" key="5">
    <source>
        <dbReference type="Proteomes" id="UP001209540"/>
    </source>
</evidence>
<evidence type="ECO:0000256" key="1">
    <source>
        <dbReference type="PIRSR" id="PIRSR000846-1"/>
    </source>
</evidence>
<dbReference type="InterPro" id="IPR043171">
    <property type="entry name" value="Ap4A_phos1/2-like"/>
</dbReference>
<dbReference type="PIRSF" id="PIRSF000846">
    <property type="entry name" value="ATP_adenylyltr"/>
    <property type="match status" value="1"/>
</dbReference>
<gene>
    <name evidence="4" type="ORF">BDA99DRAFT_498839</name>
</gene>
<evidence type="ECO:0000313" key="4">
    <source>
        <dbReference type="EMBL" id="KAI9272637.1"/>
    </source>
</evidence>
<reference evidence="4" key="1">
    <citation type="journal article" date="2022" name="IScience">
        <title>Evolution of zygomycete secretomes and the origins of terrestrial fungal ecologies.</title>
        <authorList>
            <person name="Chang Y."/>
            <person name="Wang Y."/>
            <person name="Mondo S."/>
            <person name="Ahrendt S."/>
            <person name="Andreopoulos W."/>
            <person name="Barry K."/>
            <person name="Beard J."/>
            <person name="Benny G.L."/>
            <person name="Blankenship S."/>
            <person name="Bonito G."/>
            <person name="Cuomo C."/>
            <person name="Desiro A."/>
            <person name="Gervers K.A."/>
            <person name="Hundley H."/>
            <person name="Kuo A."/>
            <person name="LaButti K."/>
            <person name="Lang B.F."/>
            <person name="Lipzen A."/>
            <person name="O'Donnell K."/>
            <person name="Pangilinan J."/>
            <person name="Reynolds N."/>
            <person name="Sandor L."/>
            <person name="Smith M.E."/>
            <person name="Tsang A."/>
            <person name="Grigoriev I.V."/>
            <person name="Stajich J.E."/>
            <person name="Spatafora J.W."/>
        </authorList>
    </citation>
    <scope>NUCLEOTIDE SEQUENCE</scope>
    <source>
        <strain evidence="4">RSA 2281</strain>
    </source>
</reference>
<reference evidence="4" key="2">
    <citation type="submission" date="2023-02" db="EMBL/GenBank/DDBJ databases">
        <authorList>
            <consortium name="DOE Joint Genome Institute"/>
            <person name="Mondo S.J."/>
            <person name="Chang Y."/>
            <person name="Wang Y."/>
            <person name="Ahrendt S."/>
            <person name="Andreopoulos W."/>
            <person name="Barry K."/>
            <person name="Beard J."/>
            <person name="Benny G.L."/>
            <person name="Blankenship S."/>
            <person name="Bonito G."/>
            <person name="Cuomo C."/>
            <person name="Desiro A."/>
            <person name="Gervers K.A."/>
            <person name="Hundley H."/>
            <person name="Kuo A."/>
            <person name="LaButti K."/>
            <person name="Lang B.F."/>
            <person name="Lipzen A."/>
            <person name="O'Donnell K."/>
            <person name="Pangilinan J."/>
            <person name="Reynolds N."/>
            <person name="Sandor L."/>
            <person name="Smith M.W."/>
            <person name="Tsang A."/>
            <person name="Grigoriev I.V."/>
            <person name="Stajich J.E."/>
            <person name="Spatafora J.W."/>
        </authorList>
    </citation>
    <scope>NUCLEOTIDE SEQUENCE</scope>
    <source>
        <strain evidence="4">RSA 2281</strain>
    </source>
</reference>
<dbReference type="EMBL" id="JAIXMP010000005">
    <property type="protein sequence ID" value="KAI9272637.1"/>
    <property type="molecule type" value="Genomic_DNA"/>
</dbReference>
<dbReference type="Gene3D" id="3.30.428.70">
    <property type="match status" value="1"/>
</dbReference>
<dbReference type="AlphaFoldDB" id="A0AAD5K703"/>
<proteinExistence type="predicted"/>
<organism evidence="4 5">
    <name type="scientific">Phascolomyces articulosus</name>
    <dbReference type="NCBI Taxonomy" id="60185"/>
    <lineage>
        <taxon>Eukaryota</taxon>
        <taxon>Fungi</taxon>
        <taxon>Fungi incertae sedis</taxon>
        <taxon>Mucoromycota</taxon>
        <taxon>Mucoromycotina</taxon>
        <taxon>Mucoromycetes</taxon>
        <taxon>Mucorales</taxon>
        <taxon>Lichtheimiaceae</taxon>
        <taxon>Phascolomyces</taxon>
    </lineage>
</organism>
<dbReference type="Proteomes" id="UP001209540">
    <property type="component" value="Unassembled WGS sequence"/>
</dbReference>
<dbReference type="PANTHER" id="PTHR38420:SF1">
    <property type="entry name" value="PUTATIVE (AFU_ORTHOLOGUE AFUA_5G14690)-RELATED"/>
    <property type="match status" value="1"/>
</dbReference>
<evidence type="ECO:0000259" key="3">
    <source>
        <dbReference type="Pfam" id="PF19327"/>
    </source>
</evidence>
<sequence>MSLPNLIQEKYDAALNSKDLLFFETTKINKNVDGVEFEITYAPSLAKKPESDPTVEEKKKIKVNPFLPPHPTLYVQDIGEEHSVVLNKFCVVPRHIILVTKEFKSQSQPLFPGDLLAAWQCMMTAFGTTPALVFYNCGPFSGASQPHKHLQIVPLQGQNPQPPIKALFNQIRDRKAGQIYVLENLPFVHVITPLDRSFIDSSTDNEEIADYLAQMFFGLLDAMFQQLRKHATPDREISYNFIMTDQFMMIIPRSRELATLSQENLQVSINSLGFAGMLLVKTPEELASLEKHSDLMQVLKNVGYAWNPDADMEDSIEQ</sequence>
<comment type="caution">
    <text evidence="4">The sequence shown here is derived from an EMBL/GenBank/DDBJ whole genome shotgun (WGS) entry which is preliminary data.</text>
</comment>
<dbReference type="PANTHER" id="PTHR38420">
    <property type="entry name" value="AP-4-A PHOSPHORYLASE II"/>
    <property type="match status" value="1"/>
</dbReference>
<dbReference type="GO" id="GO:0003877">
    <property type="term" value="F:ATP:ADP adenylyltransferase activity"/>
    <property type="evidence" value="ECO:0007669"/>
    <property type="project" value="InterPro"/>
</dbReference>
<dbReference type="InterPro" id="IPR009163">
    <property type="entry name" value="Ap4A_phos1/2"/>
</dbReference>
<dbReference type="Pfam" id="PF09830">
    <property type="entry name" value="ATP_transf"/>
    <property type="match status" value="1"/>
</dbReference>
<keyword evidence="4" id="KW-0808">Transferase</keyword>
<accession>A0AAD5K703</accession>
<feature type="active site" description="Nucleophile" evidence="1">
    <location>
        <position position="149"/>
    </location>
</feature>
<dbReference type="GO" id="GO:0009117">
    <property type="term" value="P:nucleotide metabolic process"/>
    <property type="evidence" value="ECO:0007669"/>
    <property type="project" value="InterPro"/>
</dbReference>
<keyword evidence="5" id="KW-1185">Reference proteome</keyword>
<keyword evidence="4" id="KW-0548">Nucleotidyltransferase</keyword>
<dbReference type="InterPro" id="IPR045759">
    <property type="entry name" value="Ap4A_phos1/2_N"/>
</dbReference>
<dbReference type="Pfam" id="PF19327">
    <property type="entry name" value="Ap4A_phos_N"/>
    <property type="match status" value="1"/>
</dbReference>
<dbReference type="GO" id="GO:0005524">
    <property type="term" value="F:ATP binding"/>
    <property type="evidence" value="ECO:0007669"/>
    <property type="project" value="InterPro"/>
</dbReference>
<dbReference type="InterPro" id="IPR019200">
    <property type="entry name" value="ATP_adenylylTrfase_C"/>
</dbReference>